<proteinExistence type="predicted"/>
<dbReference type="InterPro" id="IPR011010">
    <property type="entry name" value="DNA_brk_join_enz"/>
</dbReference>
<dbReference type="SUPFAM" id="SSF56349">
    <property type="entry name" value="DNA breaking-rejoining enzymes"/>
    <property type="match status" value="1"/>
</dbReference>
<reference evidence="2" key="1">
    <citation type="submission" date="2023-10" db="EMBL/GenBank/DDBJ databases">
        <authorList>
            <person name="Chen Y."/>
            <person name="Shah S."/>
            <person name="Dougan E. K."/>
            <person name="Thang M."/>
            <person name="Chan C."/>
        </authorList>
    </citation>
    <scope>NUCLEOTIDE SEQUENCE [LARGE SCALE GENOMIC DNA]</scope>
</reference>
<dbReference type="Gene3D" id="1.10.443.10">
    <property type="entry name" value="Intergrase catalytic core"/>
    <property type="match status" value="1"/>
</dbReference>
<name>A0ABN9W7N6_9DINO</name>
<dbReference type="Proteomes" id="UP001189429">
    <property type="component" value="Unassembled WGS sequence"/>
</dbReference>
<sequence length="446" mass="48555">MARASEQMEEMDRHFFEAESMKQQRLKQLRLENQGKVTVRDFQGRLKQYWRTTLAGAYPPGACHSAARALGRAAPSAAWRRDGDPLLPSHWEAELQRAAKLGSLHILAFATALCVVTDCWVNKDLPLVDTLLEECFEQLFLGAGSKVAARHALAAFAHRFGISLRAPSVFPKAKGALSGWGKLEPDLTSGPLCWAAACLMAEYLAELKTVLQFDTYPRPGELLGLLVPCCLLPQPSAGSGYNEMGLVVGASAVVMGDNNHSRVTKTGLQDDTVLIDSESRVGVAGAFVAVVRAANKARQGRLMFLHTYASYNRTLKKAAAAVGLLSKVTAHLPRHGGPSEDYLRGARSLADIQARGRWASVRSVQRYQKSRRALASFCRLSTAVKAEAKRAEARELCFLAWASRSAPCGTDTGACFSFSSACQWSDMGFILQLHGLLNSGLARRFD</sequence>
<dbReference type="EMBL" id="CAUYUJ010018280">
    <property type="protein sequence ID" value="CAK0882192.1"/>
    <property type="molecule type" value="Genomic_DNA"/>
</dbReference>
<evidence type="ECO:0000313" key="2">
    <source>
        <dbReference type="EMBL" id="CAK0882192.1"/>
    </source>
</evidence>
<accession>A0ABN9W7N6</accession>
<gene>
    <name evidence="2" type="ORF">PCOR1329_LOCUS64781</name>
</gene>
<keyword evidence="3" id="KW-1185">Reference proteome</keyword>
<comment type="caution">
    <text evidence="2">The sequence shown here is derived from an EMBL/GenBank/DDBJ whole genome shotgun (WGS) entry which is preliminary data.</text>
</comment>
<dbReference type="InterPro" id="IPR013762">
    <property type="entry name" value="Integrase-like_cat_sf"/>
</dbReference>
<organism evidence="2 3">
    <name type="scientific">Prorocentrum cordatum</name>
    <dbReference type="NCBI Taxonomy" id="2364126"/>
    <lineage>
        <taxon>Eukaryota</taxon>
        <taxon>Sar</taxon>
        <taxon>Alveolata</taxon>
        <taxon>Dinophyceae</taxon>
        <taxon>Prorocentrales</taxon>
        <taxon>Prorocentraceae</taxon>
        <taxon>Prorocentrum</taxon>
    </lineage>
</organism>
<evidence type="ECO:0000313" key="3">
    <source>
        <dbReference type="Proteomes" id="UP001189429"/>
    </source>
</evidence>
<keyword evidence="1" id="KW-0233">DNA recombination</keyword>
<evidence type="ECO:0000256" key="1">
    <source>
        <dbReference type="ARBA" id="ARBA00023172"/>
    </source>
</evidence>
<protein>
    <submittedName>
        <fullName evidence="2">Uncharacterized protein</fullName>
    </submittedName>
</protein>